<dbReference type="InterPro" id="IPR023226">
    <property type="entry name" value="Glyco_hydro_49_N_dom"/>
</dbReference>
<feature type="domain" description="Glycoside hydrolase family 49 N-terminal" evidence="1">
    <location>
        <begin position="125"/>
        <end position="279"/>
    </location>
</feature>
<dbReference type="Pfam" id="PF17433">
    <property type="entry name" value="Glyco_hydro_49N"/>
    <property type="match status" value="1"/>
</dbReference>
<dbReference type="InterPro" id="IPR012334">
    <property type="entry name" value="Pectin_lyas_fold"/>
</dbReference>
<sequence length="468" mass="51871">MSVIIDSIHPAVHRRSDRPFGATLNASPPTISCHKQEISIEVHLRDILRAYHELRTSYVSAGSIWRDLIVVFLRPLLIAYYSGDDVGNGGAYVWNTALYEGIKGKYHGLTFHRDGPEGLTFVPKVNDYGPVPANEVRQSRKYSVSVRLAGKGQFQDSFVYESIPRNGNGKMYDPANPSREYALQDGDGITVGPDAKINMAWTQFEYSQDVEVRVKSTDNSKLGPASNVVIRPSQIKYTINPPDANTVAIRVPYEASGRRFSVEFQNDLYIYRTNGQSTGSIKDFFGHSSPEAREDGHFGRSHIMLDPDTNYVYFEPGTYIKGAFEYTTSKDDFYTIGYGVVSGENYAYMANTAKDYVAEKDNRTSLRIFTKRNGKEISNQAKSLSGGAIRSSFKTSTSTEMRNILFSARRIRGELMALKRARNYSLPLLLSLSVLDKGDAEQSRWLGEVGETLGKGAITGGGCLGVGG</sequence>
<dbReference type="GO" id="GO:0004553">
    <property type="term" value="F:hydrolase activity, hydrolyzing O-glycosyl compounds"/>
    <property type="evidence" value="ECO:0007669"/>
    <property type="project" value="InterPro"/>
</dbReference>
<accession>A0A9P9K807</accession>
<dbReference type="Gene3D" id="2.160.20.10">
    <property type="entry name" value="Single-stranded right-handed beta-helix, Pectin lyase-like"/>
    <property type="match status" value="1"/>
</dbReference>
<dbReference type="EMBL" id="JAGMUX010000010">
    <property type="protein sequence ID" value="KAH7247350.1"/>
    <property type="molecule type" value="Genomic_DNA"/>
</dbReference>
<keyword evidence="3" id="KW-1185">Reference proteome</keyword>
<comment type="caution">
    <text evidence="2">The sequence shown here is derived from an EMBL/GenBank/DDBJ whole genome shotgun (WGS) entry which is preliminary data.</text>
</comment>
<dbReference type="RefSeq" id="XP_046047933.1">
    <property type="nucleotide sequence ID" value="XM_046190291.1"/>
</dbReference>
<gene>
    <name evidence="2" type="ORF">BKA55DRAFT_540665</name>
</gene>
<dbReference type="Proteomes" id="UP000720189">
    <property type="component" value="Unassembled WGS sequence"/>
</dbReference>
<evidence type="ECO:0000259" key="1">
    <source>
        <dbReference type="Pfam" id="PF17433"/>
    </source>
</evidence>
<dbReference type="GeneID" id="70220245"/>
<evidence type="ECO:0000313" key="2">
    <source>
        <dbReference type="EMBL" id="KAH7247350.1"/>
    </source>
</evidence>
<dbReference type="OrthoDB" id="406508at2759"/>
<name>A0A9P9K807_FUSRE</name>
<protein>
    <submittedName>
        <fullName evidence="2">Glycoside hydrolase</fullName>
    </submittedName>
</protein>
<dbReference type="AlphaFoldDB" id="A0A9P9K807"/>
<proteinExistence type="predicted"/>
<dbReference type="InterPro" id="IPR035953">
    <property type="entry name" value="Dextranase_N-ter"/>
</dbReference>
<organism evidence="2 3">
    <name type="scientific">Fusarium redolens</name>
    <dbReference type="NCBI Taxonomy" id="48865"/>
    <lineage>
        <taxon>Eukaryota</taxon>
        <taxon>Fungi</taxon>
        <taxon>Dikarya</taxon>
        <taxon>Ascomycota</taxon>
        <taxon>Pezizomycotina</taxon>
        <taxon>Sordariomycetes</taxon>
        <taxon>Hypocreomycetidae</taxon>
        <taxon>Hypocreales</taxon>
        <taxon>Nectriaceae</taxon>
        <taxon>Fusarium</taxon>
        <taxon>Fusarium redolens species complex</taxon>
    </lineage>
</organism>
<reference evidence="2" key="1">
    <citation type="journal article" date="2021" name="Nat. Commun.">
        <title>Genetic determinants of endophytism in the Arabidopsis root mycobiome.</title>
        <authorList>
            <person name="Mesny F."/>
            <person name="Miyauchi S."/>
            <person name="Thiergart T."/>
            <person name="Pickel B."/>
            <person name="Atanasova L."/>
            <person name="Karlsson M."/>
            <person name="Huettel B."/>
            <person name="Barry K.W."/>
            <person name="Haridas S."/>
            <person name="Chen C."/>
            <person name="Bauer D."/>
            <person name="Andreopoulos W."/>
            <person name="Pangilinan J."/>
            <person name="LaButti K."/>
            <person name="Riley R."/>
            <person name="Lipzen A."/>
            <person name="Clum A."/>
            <person name="Drula E."/>
            <person name="Henrissat B."/>
            <person name="Kohler A."/>
            <person name="Grigoriev I.V."/>
            <person name="Martin F.M."/>
            <person name="Hacquard S."/>
        </authorList>
    </citation>
    <scope>NUCLEOTIDE SEQUENCE</scope>
    <source>
        <strain evidence="2">MPI-CAGE-AT-0023</strain>
    </source>
</reference>
<evidence type="ECO:0000313" key="3">
    <source>
        <dbReference type="Proteomes" id="UP000720189"/>
    </source>
</evidence>
<dbReference type="Gene3D" id="2.60.350.10">
    <property type="entry name" value="Dextranase, N-terminal"/>
    <property type="match status" value="1"/>
</dbReference>
<dbReference type="SUPFAM" id="SSF101596">
    <property type="entry name" value="Dextranase, N-terminal domain"/>
    <property type="match status" value="1"/>
</dbReference>
<keyword evidence="2" id="KW-0378">Hydrolase</keyword>